<comment type="caution">
    <text evidence="1">The sequence shown here is derived from an EMBL/GenBank/DDBJ whole genome shotgun (WGS) entry which is preliminary data.</text>
</comment>
<name>A0A9D2D7Y7_9FIRM</name>
<dbReference type="AlphaFoldDB" id="A0A9D2D7Y7"/>
<gene>
    <name evidence="1" type="ORF">H9726_07515</name>
</gene>
<sequence>MFKIWAKTIKDGKIVKQFVYENEEKLTYSHFLQYLFDICRELDVPTPVLLKSHIFGFAKFNHVRFLPRDFVEEVDFDCLLLEHIIL</sequence>
<reference evidence="1" key="1">
    <citation type="journal article" date="2021" name="PeerJ">
        <title>Extensive microbial diversity within the chicken gut microbiome revealed by metagenomics and culture.</title>
        <authorList>
            <person name="Gilroy R."/>
            <person name="Ravi A."/>
            <person name="Getino M."/>
            <person name="Pursley I."/>
            <person name="Horton D.L."/>
            <person name="Alikhan N.F."/>
            <person name="Baker D."/>
            <person name="Gharbi K."/>
            <person name="Hall N."/>
            <person name="Watson M."/>
            <person name="Adriaenssens E.M."/>
            <person name="Foster-Nyarko E."/>
            <person name="Jarju S."/>
            <person name="Secka A."/>
            <person name="Antonio M."/>
            <person name="Oren A."/>
            <person name="Chaudhuri R.R."/>
            <person name="La Ragione R."/>
            <person name="Hildebrand F."/>
            <person name="Pallen M.J."/>
        </authorList>
    </citation>
    <scope>NUCLEOTIDE SEQUENCE</scope>
    <source>
        <strain evidence="1">CHK192-19661</strain>
    </source>
</reference>
<evidence type="ECO:0000313" key="2">
    <source>
        <dbReference type="Proteomes" id="UP000824025"/>
    </source>
</evidence>
<dbReference type="Proteomes" id="UP000824025">
    <property type="component" value="Unassembled WGS sequence"/>
</dbReference>
<evidence type="ECO:0000313" key="1">
    <source>
        <dbReference type="EMBL" id="HIZ10321.1"/>
    </source>
</evidence>
<organism evidence="1 2">
    <name type="scientific">Candidatus Borkfalkia avicola</name>
    <dbReference type="NCBI Taxonomy" id="2838503"/>
    <lineage>
        <taxon>Bacteria</taxon>
        <taxon>Bacillati</taxon>
        <taxon>Bacillota</taxon>
        <taxon>Clostridia</taxon>
        <taxon>Christensenellales</taxon>
        <taxon>Christensenellaceae</taxon>
        <taxon>Candidatus Borkfalkia</taxon>
    </lineage>
</organism>
<reference evidence="1" key="2">
    <citation type="submission" date="2021-04" db="EMBL/GenBank/DDBJ databases">
        <authorList>
            <person name="Gilroy R."/>
        </authorList>
    </citation>
    <scope>NUCLEOTIDE SEQUENCE</scope>
    <source>
        <strain evidence="1">CHK192-19661</strain>
    </source>
</reference>
<proteinExistence type="predicted"/>
<protein>
    <submittedName>
        <fullName evidence="1">Uncharacterized protein</fullName>
    </submittedName>
</protein>
<dbReference type="EMBL" id="DXCF01000037">
    <property type="protein sequence ID" value="HIZ10321.1"/>
    <property type="molecule type" value="Genomic_DNA"/>
</dbReference>
<accession>A0A9D2D7Y7</accession>